<dbReference type="SUPFAM" id="SSF56235">
    <property type="entry name" value="N-terminal nucleophile aminohydrolases (Ntn hydrolases)"/>
    <property type="match status" value="1"/>
</dbReference>
<dbReference type="Proteomes" id="UP000317374">
    <property type="component" value="Unassembled WGS sequence"/>
</dbReference>
<organism evidence="1 2">
    <name type="scientific">Klebsiella huaxiensis</name>
    <dbReference type="NCBI Taxonomy" id="2153354"/>
    <lineage>
        <taxon>Bacteria</taxon>
        <taxon>Pseudomonadati</taxon>
        <taxon>Pseudomonadota</taxon>
        <taxon>Gammaproteobacteria</taxon>
        <taxon>Enterobacterales</taxon>
        <taxon>Enterobacteriaceae</taxon>
        <taxon>Klebsiella/Raoultella group</taxon>
        <taxon>Klebsiella</taxon>
    </lineage>
</organism>
<gene>
    <name evidence="1" type="ORF">SB6422_02779</name>
</gene>
<protein>
    <submittedName>
        <fullName evidence="1">Uncharacterized protein</fullName>
    </submittedName>
</protein>
<dbReference type="InterPro" id="IPR029055">
    <property type="entry name" value="Ntn_hydrolases_N"/>
</dbReference>
<dbReference type="RefSeq" id="WP_260611275.1">
    <property type="nucleotide sequence ID" value="NZ_CABGGW010000045.1"/>
</dbReference>
<dbReference type="EMBL" id="CABGGW010000045">
    <property type="protein sequence ID" value="VUS89021.1"/>
    <property type="molecule type" value="Genomic_DNA"/>
</dbReference>
<name>A0A564M6B5_9ENTR</name>
<evidence type="ECO:0000313" key="1">
    <source>
        <dbReference type="EMBL" id="VUS89021.1"/>
    </source>
</evidence>
<proteinExistence type="predicted"/>
<reference evidence="1 2" key="1">
    <citation type="submission" date="2019-07" db="EMBL/GenBank/DDBJ databases">
        <authorList>
            <person name="Brisse S."/>
            <person name="Rodrigues C."/>
            <person name="Thorpe H."/>
        </authorList>
    </citation>
    <scope>NUCLEOTIDE SEQUENCE [LARGE SCALE GENOMIC DNA]</scope>
    <source>
        <strain evidence="1">SB6422</strain>
    </source>
</reference>
<accession>A0A564M6B5</accession>
<dbReference type="AlphaFoldDB" id="A0A564M6B5"/>
<evidence type="ECO:0000313" key="2">
    <source>
        <dbReference type="Proteomes" id="UP000317374"/>
    </source>
</evidence>
<sequence length="194" mass="20580">MLQNSVLLPLQRPPPGGFFNGFNQENSGMTTVAWDGTTLASDSQSSSGDMVCTLREQKVFTPPENEQWSVNGELVVAVGTAGDCGIEAQLFGLMSKNLTFSTEFTPEPDFTALAMTANGRAWIIRKKSGDAHASISLQLDSYAIGSGGLIALSAMRCGKNAIDAVKVAVELDLYSGGKVQSFSTTAEVKYAIQD</sequence>